<name>A0A7Y0RCK3_9GAMM</name>
<proteinExistence type="predicted"/>
<reference evidence="2 3" key="1">
    <citation type="submission" date="2020-04" db="EMBL/GenBank/DDBJ databases">
        <title>Marinobacter oceani sp. nov., isolated from marine solar saltern.</title>
        <authorList>
            <person name="Chen X.-Y."/>
        </authorList>
    </citation>
    <scope>NUCLEOTIDE SEQUENCE [LARGE SCALE GENOMIC DNA]</scope>
    <source>
        <strain evidence="2 3">W62</strain>
    </source>
</reference>
<dbReference type="GO" id="GO:0000162">
    <property type="term" value="P:L-tryptophan biosynthetic process"/>
    <property type="evidence" value="ECO:0007669"/>
    <property type="project" value="TreeGrafter"/>
</dbReference>
<gene>
    <name evidence="2" type="ORF">HIU99_09055</name>
</gene>
<dbReference type="SUPFAM" id="SSF56322">
    <property type="entry name" value="ADC synthase"/>
    <property type="match status" value="1"/>
</dbReference>
<evidence type="ECO:0000259" key="1">
    <source>
        <dbReference type="Pfam" id="PF00425"/>
    </source>
</evidence>
<dbReference type="InterPro" id="IPR015890">
    <property type="entry name" value="Chorismate_C"/>
</dbReference>
<evidence type="ECO:0000313" key="2">
    <source>
        <dbReference type="EMBL" id="NMT63748.1"/>
    </source>
</evidence>
<dbReference type="GO" id="GO:0046820">
    <property type="term" value="F:4-amino-4-deoxychorismate synthase activity"/>
    <property type="evidence" value="ECO:0007669"/>
    <property type="project" value="TreeGrafter"/>
</dbReference>
<dbReference type="InterPro" id="IPR005801">
    <property type="entry name" value="ADC_synthase"/>
</dbReference>
<dbReference type="InterPro" id="IPR019999">
    <property type="entry name" value="Anth_synth_I-like"/>
</dbReference>
<dbReference type="Gene3D" id="3.60.120.10">
    <property type="entry name" value="Anthranilate synthase"/>
    <property type="match status" value="1"/>
</dbReference>
<dbReference type="PANTHER" id="PTHR11236">
    <property type="entry name" value="AMINOBENZOATE/ANTHRANILATE SYNTHASE"/>
    <property type="match status" value="1"/>
</dbReference>
<evidence type="ECO:0000313" key="3">
    <source>
        <dbReference type="Proteomes" id="UP000567186"/>
    </source>
</evidence>
<dbReference type="Proteomes" id="UP000567186">
    <property type="component" value="Unassembled WGS sequence"/>
</dbReference>
<dbReference type="PANTHER" id="PTHR11236:SF50">
    <property type="entry name" value="AMINODEOXYCHORISMATE SYNTHASE COMPONENT 1"/>
    <property type="match status" value="1"/>
</dbReference>
<sequence length="434" mass="48148">MKALRAEDAACLVSQISGHHGFIDYTDTRTQHRIVTAFPLKSWQVPRDQPAFSELATEIEKAWKKYALPEDQPTAGGIAGTLFYESGNLTVPGFSGRYRTDSGNYGYIGLYLWQLTLDTSGTEPPRLDFHPDCDSNTRARVLALVGQGRRHSAPFKISESFTAEQSAEHYRNGVSAVLRYIHAGDCYQVNLSNKYVGSYQGPPYSAFQALCQAIPVPHAAYVDAGPYQVLSISPELFLSIQQGRKVVSKPIKGTRPRDLMSPENDQRIAESLAAAEKDRAENLMIVDLIRNDLSKFCEPFSVSVPQLFSIESYENVHQLVSTVEGRLRPDSTPFRALLSAFPGGSITGAPKRRAMEIIDSLEQHSRGPYCGSVFRWDFANNLESNIAIRTLMTDSAGLIHCWAGCGIVADSDPDDEYRESVDKVRKLMDVLENL</sequence>
<comment type="caution">
    <text evidence="2">The sequence shown here is derived from an EMBL/GenBank/DDBJ whole genome shotgun (WGS) entry which is preliminary data.</text>
</comment>
<dbReference type="AlphaFoldDB" id="A0A7Y0RCK3"/>
<dbReference type="Pfam" id="PF00425">
    <property type="entry name" value="Chorismate_bind"/>
    <property type="match status" value="1"/>
</dbReference>
<keyword evidence="3" id="KW-1185">Reference proteome</keyword>
<dbReference type="RefSeq" id="WP_168355043.1">
    <property type="nucleotide sequence ID" value="NZ_JABCKY010000002.1"/>
</dbReference>
<dbReference type="EMBL" id="JABCKY010000002">
    <property type="protein sequence ID" value="NMT63748.1"/>
    <property type="molecule type" value="Genomic_DNA"/>
</dbReference>
<dbReference type="PRINTS" id="PR00095">
    <property type="entry name" value="ANTSNTHASEI"/>
</dbReference>
<accession>A0A7Y0RCK3</accession>
<feature type="domain" description="Chorismate-utilising enzyme C-terminal" evidence="1">
    <location>
        <begin position="167"/>
        <end position="423"/>
    </location>
</feature>
<protein>
    <submittedName>
        <fullName evidence="2">Anthranilate synthase component I family protein</fullName>
    </submittedName>
</protein>
<organism evidence="2 3">
    <name type="scientific">Marinobacter orientalis</name>
    <dbReference type="NCBI Taxonomy" id="1928859"/>
    <lineage>
        <taxon>Bacteria</taxon>
        <taxon>Pseudomonadati</taxon>
        <taxon>Pseudomonadota</taxon>
        <taxon>Gammaproteobacteria</taxon>
        <taxon>Pseudomonadales</taxon>
        <taxon>Marinobacteraceae</taxon>
        <taxon>Marinobacter</taxon>
    </lineage>
</organism>